<gene>
    <name evidence="2" type="ORF">P8935_24055</name>
</gene>
<feature type="region of interest" description="Disordered" evidence="1">
    <location>
        <begin position="71"/>
        <end position="133"/>
    </location>
</feature>
<proteinExistence type="predicted"/>
<feature type="compositionally biased region" description="Basic residues" evidence="1">
    <location>
        <begin position="94"/>
        <end position="115"/>
    </location>
</feature>
<dbReference type="RefSeq" id="WP_348262852.1">
    <property type="nucleotide sequence ID" value="NZ_CP121196.1"/>
</dbReference>
<dbReference type="AlphaFoldDB" id="A0AAU7DJZ8"/>
<reference evidence="2" key="1">
    <citation type="submission" date="2023-03" db="EMBL/GenBank/DDBJ databases">
        <title>Edaphobacter sp.</title>
        <authorList>
            <person name="Huber K.J."/>
            <person name="Papendorf J."/>
            <person name="Pilke C."/>
            <person name="Bunk B."/>
            <person name="Sproeer C."/>
            <person name="Pester M."/>
        </authorList>
    </citation>
    <scope>NUCLEOTIDE SEQUENCE</scope>
    <source>
        <strain evidence="2">DSM 110680</strain>
    </source>
</reference>
<evidence type="ECO:0000313" key="2">
    <source>
        <dbReference type="EMBL" id="XBH17628.1"/>
    </source>
</evidence>
<protein>
    <recommendedName>
        <fullName evidence="3">GcrA cell cycle regulator</fullName>
    </recommendedName>
</protein>
<accession>A0AAU7DJZ8</accession>
<evidence type="ECO:0000256" key="1">
    <source>
        <dbReference type="SAM" id="MobiDB-lite"/>
    </source>
</evidence>
<name>A0AAU7DJZ8_9BACT</name>
<sequence>MGKTATKESVKRVPFNWTKLKTMWDRGCSYEEISKSLDAHYNPAGDDPTKSVRAKCSVAMNKGIKIDGKLVRFKRRSKPHTEKELKPKPTATKQAKKPTTKSKVQKPKASVKKATKVTVVTPEAGKPVQPTEA</sequence>
<organism evidence="2">
    <name type="scientific">Telmatobacter sp. DSM 110680</name>
    <dbReference type="NCBI Taxonomy" id="3036704"/>
    <lineage>
        <taxon>Bacteria</taxon>
        <taxon>Pseudomonadati</taxon>
        <taxon>Acidobacteriota</taxon>
        <taxon>Terriglobia</taxon>
        <taxon>Terriglobales</taxon>
        <taxon>Acidobacteriaceae</taxon>
        <taxon>Telmatobacter</taxon>
    </lineage>
</organism>
<dbReference type="EMBL" id="CP121196">
    <property type="protein sequence ID" value="XBH17628.1"/>
    <property type="molecule type" value="Genomic_DNA"/>
</dbReference>
<evidence type="ECO:0008006" key="3">
    <source>
        <dbReference type="Google" id="ProtNLM"/>
    </source>
</evidence>